<dbReference type="EMBL" id="CAJVQB010109836">
    <property type="protein sequence ID" value="CAG8852116.1"/>
    <property type="molecule type" value="Genomic_DNA"/>
</dbReference>
<proteinExistence type="predicted"/>
<dbReference type="Proteomes" id="UP000789901">
    <property type="component" value="Unassembled WGS sequence"/>
</dbReference>
<evidence type="ECO:0000256" key="1">
    <source>
        <dbReference type="SAM" id="MobiDB-lite"/>
    </source>
</evidence>
<accession>A0ABN7XBX1</accession>
<gene>
    <name evidence="2" type="ORF">GMARGA_LOCUS41071</name>
</gene>
<feature type="non-terminal residue" evidence="2">
    <location>
        <position position="1"/>
    </location>
</feature>
<sequence length="45" mass="5450">NLEKNASNQLTNLTNQFQSLRLTHTREKKQIEYNPPREEEETENY</sequence>
<feature type="compositionally biased region" description="Polar residues" evidence="1">
    <location>
        <begin position="1"/>
        <end position="22"/>
    </location>
</feature>
<feature type="compositionally biased region" description="Basic and acidic residues" evidence="1">
    <location>
        <begin position="24"/>
        <end position="37"/>
    </location>
</feature>
<evidence type="ECO:0000313" key="3">
    <source>
        <dbReference type="Proteomes" id="UP000789901"/>
    </source>
</evidence>
<keyword evidence="3" id="KW-1185">Reference proteome</keyword>
<evidence type="ECO:0000313" key="2">
    <source>
        <dbReference type="EMBL" id="CAG8852116.1"/>
    </source>
</evidence>
<feature type="region of interest" description="Disordered" evidence="1">
    <location>
        <begin position="1"/>
        <end position="45"/>
    </location>
</feature>
<name>A0ABN7XBX1_GIGMA</name>
<protein>
    <submittedName>
        <fullName evidence="2">34328_t:CDS:1</fullName>
    </submittedName>
</protein>
<organism evidence="2 3">
    <name type="scientific">Gigaspora margarita</name>
    <dbReference type="NCBI Taxonomy" id="4874"/>
    <lineage>
        <taxon>Eukaryota</taxon>
        <taxon>Fungi</taxon>
        <taxon>Fungi incertae sedis</taxon>
        <taxon>Mucoromycota</taxon>
        <taxon>Glomeromycotina</taxon>
        <taxon>Glomeromycetes</taxon>
        <taxon>Diversisporales</taxon>
        <taxon>Gigasporaceae</taxon>
        <taxon>Gigaspora</taxon>
    </lineage>
</organism>
<comment type="caution">
    <text evidence="2">The sequence shown here is derived from an EMBL/GenBank/DDBJ whole genome shotgun (WGS) entry which is preliminary data.</text>
</comment>
<reference evidence="2 3" key="1">
    <citation type="submission" date="2021-06" db="EMBL/GenBank/DDBJ databases">
        <authorList>
            <person name="Kallberg Y."/>
            <person name="Tangrot J."/>
            <person name="Rosling A."/>
        </authorList>
    </citation>
    <scope>NUCLEOTIDE SEQUENCE [LARGE SCALE GENOMIC DNA]</scope>
    <source>
        <strain evidence="2 3">120-4 pot B 10/14</strain>
    </source>
</reference>